<feature type="transmembrane region" description="Helical" evidence="4">
    <location>
        <begin position="327"/>
        <end position="347"/>
    </location>
</feature>
<comment type="caution">
    <text evidence="5">The sequence shown here is derived from an EMBL/GenBank/DDBJ whole genome shotgun (WGS) entry which is preliminary data.</text>
</comment>
<accession>A0A9P1BLN0</accession>
<evidence type="ECO:0000256" key="3">
    <source>
        <dbReference type="ARBA" id="ARBA00022737"/>
    </source>
</evidence>
<keyword evidence="4" id="KW-1133">Transmembrane helix</keyword>
<evidence type="ECO:0000313" key="6">
    <source>
        <dbReference type="EMBL" id="CAL1128992.1"/>
    </source>
</evidence>
<dbReference type="InterPro" id="IPR001611">
    <property type="entry name" value="Leu-rich_rpt"/>
</dbReference>
<feature type="transmembrane region" description="Helical" evidence="4">
    <location>
        <begin position="219"/>
        <end position="242"/>
    </location>
</feature>
<evidence type="ECO:0000256" key="2">
    <source>
        <dbReference type="ARBA" id="ARBA00022614"/>
    </source>
</evidence>
<reference evidence="6" key="2">
    <citation type="submission" date="2024-04" db="EMBL/GenBank/DDBJ databases">
        <authorList>
            <person name="Chen Y."/>
            <person name="Shah S."/>
            <person name="Dougan E. K."/>
            <person name="Thang M."/>
            <person name="Chan C."/>
        </authorList>
    </citation>
    <scope>NUCLEOTIDE SEQUENCE [LARGE SCALE GENOMIC DNA]</scope>
</reference>
<evidence type="ECO:0000313" key="8">
    <source>
        <dbReference type="Proteomes" id="UP001152797"/>
    </source>
</evidence>
<feature type="transmembrane region" description="Helical" evidence="4">
    <location>
        <begin position="152"/>
        <end position="174"/>
    </location>
</feature>
<dbReference type="GO" id="GO:0005634">
    <property type="term" value="C:nucleus"/>
    <property type="evidence" value="ECO:0007669"/>
    <property type="project" value="TreeGrafter"/>
</dbReference>
<keyword evidence="3" id="KW-0677">Repeat</keyword>
<reference evidence="5" key="1">
    <citation type="submission" date="2022-10" db="EMBL/GenBank/DDBJ databases">
        <authorList>
            <person name="Chen Y."/>
            <person name="Dougan E. K."/>
            <person name="Chan C."/>
            <person name="Rhodes N."/>
            <person name="Thang M."/>
        </authorList>
    </citation>
    <scope>NUCLEOTIDE SEQUENCE</scope>
</reference>
<dbReference type="SUPFAM" id="SSF52047">
    <property type="entry name" value="RNI-like"/>
    <property type="match status" value="2"/>
</dbReference>
<evidence type="ECO:0000256" key="4">
    <source>
        <dbReference type="SAM" id="Phobius"/>
    </source>
</evidence>
<dbReference type="GO" id="GO:0005829">
    <property type="term" value="C:cytosol"/>
    <property type="evidence" value="ECO:0007669"/>
    <property type="project" value="TreeGrafter"/>
</dbReference>
<evidence type="ECO:0000256" key="1">
    <source>
        <dbReference type="ARBA" id="ARBA00022468"/>
    </source>
</evidence>
<dbReference type="InterPro" id="IPR027038">
    <property type="entry name" value="RanGap"/>
</dbReference>
<dbReference type="Proteomes" id="UP001152797">
    <property type="component" value="Unassembled WGS sequence"/>
</dbReference>
<dbReference type="EMBL" id="CAMXCT010000214">
    <property type="protein sequence ID" value="CAI3975617.1"/>
    <property type="molecule type" value="Genomic_DNA"/>
</dbReference>
<keyword evidence="1" id="KW-0343">GTPase activation</keyword>
<feature type="transmembrane region" description="Helical" evidence="4">
    <location>
        <begin position="68"/>
        <end position="94"/>
    </location>
</feature>
<sequence>MKIQLLTLIGAAFGLNLPEIPDLPDLVGFVENWVHGNFTAQTVEEPQVFLPTIAQIRAMTDQERSQRFHWFVCLFFGVFFGVTIVGTVIMVVGAELKALGSNLGHAHPLSKGAQLRLVMLSFGGTVSLSLAATLWSLQTGRLSKSLGLVWEVYLLLFCCAGASLLIQAVLAVAWLKAGDRFDATAFAMASFSSMAPFLSDQFDTLKDVIFGGLCLQSPHLFMNIVGVLSWSYLLAFHAWFFFLSATQAARDVPGANCFNELATNHLSVLLIAPKVQGEWSGSCWERLILPTIYKQVTKCKRHHLLIENVPQAFMSVLFLLVEGGSFFVAALNLVVPGVQIALTFLLFEPVRAAAIPALGKSFNRALYNGNAIAAKALWHEAELTDDRQLFKLILPYLNVFVEKMNCCRFMSRALEDLEHLSDQDLETLHRIAAVFAAEVVCDFGGRNMGTSGAKVLAEALQTSGTRHLNLENNDIGDEGGEALGASLKTNDSLHKLFLQANTIGDSGAQALADGLKRNSSLQCLVLEQNSIGARGGEALAESLESNDTLLQLTLRGNSIGSRGAQAIGQSLAWNCCLLVLDLHGCGVGDSGAEAVARGLWDNRSFFGCKLSTLFLGRNGIGDHGAKALAESLGWKCDLRELYLQANSIGDRGAEAVARSLRSKGRCLQKLDLEGNSITDRGAQAVAISLTRNRNLQWLKLCDNNIGDVGAEALVRDSRTLQELCLKNNSIGERGAKAMARWLPSNKGLTHLRVNGYLRDTFGTWPQALEAAARKIVWED</sequence>
<dbReference type="GO" id="GO:0048471">
    <property type="term" value="C:perinuclear region of cytoplasm"/>
    <property type="evidence" value="ECO:0007669"/>
    <property type="project" value="TreeGrafter"/>
</dbReference>
<gene>
    <name evidence="5" type="ORF">C1SCF055_LOCUS3915</name>
</gene>
<keyword evidence="4" id="KW-0812">Transmembrane</keyword>
<dbReference type="SMART" id="SM00368">
    <property type="entry name" value="LRR_RI"/>
    <property type="match status" value="10"/>
</dbReference>
<dbReference type="Gene3D" id="3.80.10.10">
    <property type="entry name" value="Ribonuclease Inhibitor"/>
    <property type="match status" value="3"/>
</dbReference>
<protein>
    <submittedName>
        <fullName evidence="7">Protein NLRC3</fullName>
    </submittedName>
</protein>
<dbReference type="Pfam" id="PF13516">
    <property type="entry name" value="LRR_6"/>
    <property type="match status" value="10"/>
</dbReference>
<keyword evidence="4" id="KW-0472">Membrane</keyword>
<dbReference type="PANTHER" id="PTHR24113:SF12">
    <property type="entry name" value="RAN GTPASE-ACTIVATING PROTEIN 1"/>
    <property type="match status" value="1"/>
</dbReference>
<dbReference type="AlphaFoldDB" id="A0A9P1BLN0"/>
<feature type="transmembrane region" description="Helical" evidence="4">
    <location>
        <begin position="115"/>
        <end position="137"/>
    </location>
</feature>
<dbReference type="EMBL" id="CAMXCT020000214">
    <property type="protein sequence ID" value="CAL1128992.1"/>
    <property type="molecule type" value="Genomic_DNA"/>
</dbReference>
<keyword evidence="8" id="KW-1185">Reference proteome</keyword>
<dbReference type="GO" id="GO:0005096">
    <property type="term" value="F:GTPase activator activity"/>
    <property type="evidence" value="ECO:0007669"/>
    <property type="project" value="UniProtKB-KW"/>
</dbReference>
<name>A0A9P1BLN0_9DINO</name>
<evidence type="ECO:0000313" key="7">
    <source>
        <dbReference type="EMBL" id="CAL4762929.1"/>
    </source>
</evidence>
<evidence type="ECO:0000313" key="5">
    <source>
        <dbReference type="EMBL" id="CAI3975617.1"/>
    </source>
</evidence>
<dbReference type="GO" id="GO:0031267">
    <property type="term" value="F:small GTPase binding"/>
    <property type="evidence" value="ECO:0007669"/>
    <property type="project" value="TreeGrafter"/>
</dbReference>
<dbReference type="EMBL" id="CAMXCT030000214">
    <property type="protein sequence ID" value="CAL4762929.1"/>
    <property type="molecule type" value="Genomic_DNA"/>
</dbReference>
<keyword evidence="2" id="KW-0433">Leucine-rich repeat</keyword>
<dbReference type="GO" id="GO:0006913">
    <property type="term" value="P:nucleocytoplasmic transport"/>
    <property type="evidence" value="ECO:0007669"/>
    <property type="project" value="TreeGrafter"/>
</dbReference>
<dbReference type="PANTHER" id="PTHR24113">
    <property type="entry name" value="RAN GTPASE-ACTIVATING PROTEIN 1"/>
    <property type="match status" value="1"/>
</dbReference>
<organism evidence="5">
    <name type="scientific">Cladocopium goreaui</name>
    <dbReference type="NCBI Taxonomy" id="2562237"/>
    <lineage>
        <taxon>Eukaryota</taxon>
        <taxon>Sar</taxon>
        <taxon>Alveolata</taxon>
        <taxon>Dinophyceae</taxon>
        <taxon>Suessiales</taxon>
        <taxon>Symbiodiniaceae</taxon>
        <taxon>Cladocopium</taxon>
    </lineage>
</organism>
<dbReference type="InterPro" id="IPR032675">
    <property type="entry name" value="LRR_dom_sf"/>
</dbReference>
<proteinExistence type="predicted"/>
<dbReference type="OrthoDB" id="333024at2759"/>